<comment type="caution">
    <text evidence="2">The sequence shown here is derived from an EMBL/GenBank/DDBJ whole genome shotgun (WGS) entry which is preliminary data.</text>
</comment>
<dbReference type="InterPro" id="IPR029058">
    <property type="entry name" value="AB_hydrolase_fold"/>
</dbReference>
<evidence type="ECO:0000313" key="2">
    <source>
        <dbReference type="EMBL" id="MBB6128574.1"/>
    </source>
</evidence>
<organism evidence="2 3">
    <name type="scientific">Mucilaginibacter lappiensis</name>
    <dbReference type="NCBI Taxonomy" id="354630"/>
    <lineage>
        <taxon>Bacteria</taxon>
        <taxon>Pseudomonadati</taxon>
        <taxon>Bacteroidota</taxon>
        <taxon>Sphingobacteriia</taxon>
        <taxon>Sphingobacteriales</taxon>
        <taxon>Sphingobacteriaceae</taxon>
        <taxon>Mucilaginibacter</taxon>
    </lineage>
</organism>
<dbReference type="SUPFAM" id="SSF53474">
    <property type="entry name" value="alpha/beta-Hydrolases"/>
    <property type="match status" value="1"/>
</dbReference>
<dbReference type="EMBL" id="JACHCA010000006">
    <property type="protein sequence ID" value="MBB6128574.1"/>
    <property type="molecule type" value="Genomic_DNA"/>
</dbReference>
<dbReference type="Gene3D" id="3.40.50.1820">
    <property type="entry name" value="alpha/beta hydrolase"/>
    <property type="match status" value="1"/>
</dbReference>
<evidence type="ECO:0000259" key="1">
    <source>
        <dbReference type="Pfam" id="PF00561"/>
    </source>
</evidence>
<name>A0A841JD78_9SPHI</name>
<dbReference type="GO" id="GO:0016020">
    <property type="term" value="C:membrane"/>
    <property type="evidence" value="ECO:0007669"/>
    <property type="project" value="TreeGrafter"/>
</dbReference>
<dbReference type="RefSeq" id="WP_183587976.1">
    <property type="nucleotide sequence ID" value="NZ_JACHCA010000006.1"/>
</dbReference>
<dbReference type="AlphaFoldDB" id="A0A841JD78"/>
<dbReference type="PRINTS" id="PR00111">
    <property type="entry name" value="ABHYDROLASE"/>
</dbReference>
<dbReference type="InterPro" id="IPR000073">
    <property type="entry name" value="AB_hydrolase_1"/>
</dbReference>
<feature type="domain" description="AB hydrolase-1" evidence="1">
    <location>
        <begin position="55"/>
        <end position="190"/>
    </location>
</feature>
<accession>A0A841JD78</accession>
<dbReference type="PANTHER" id="PTHR43798">
    <property type="entry name" value="MONOACYLGLYCEROL LIPASE"/>
    <property type="match status" value="1"/>
</dbReference>
<dbReference type="Pfam" id="PF00561">
    <property type="entry name" value="Abhydrolase_1"/>
    <property type="match status" value="1"/>
</dbReference>
<protein>
    <submittedName>
        <fullName evidence="2">Pimeloyl-ACP methyl ester carboxylesterase</fullName>
    </submittedName>
</protein>
<dbReference type="GO" id="GO:0046464">
    <property type="term" value="P:acylglycerol catabolic process"/>
    <property type="evidence" value="ECO:0007669"/>
    <property type="project" value="TreeGrafter"/>
</dbReference>
<gene>
    <name evidence="2" type="ORF">HDF22_002695</name>
</gene>
<dbReference type="GO" id="GO:0047372">
    <property type="term" value="F:monoacylglycerol lipase activity"/>
    <property type="evidence" value="ECO:0007669"/>
    <property type="project" value="TreeGrafter"/>
</dbReference>
<dbReference type="Proteomes" id="UP000548326">
    <property type="component" value="Unassembled WGS sequence"/>
</dbReference>
<sequence>MKSLFYLLTGIFWSLTFTCCNNPSKNSGSNAIDKIAIYDNGVNIAYTDSGKNDTTLLFVHGWCINKSYWTNQTAYFGKKYRVVAIDLPGFGESGKNRKDWSPMAFSRDVDSVIKQLDLKKVILIGHSMSGDVALQAAVDNPKQVIGLVVVDIFRNVGKVYVQSKQDKIQYAKDIDSLKRYFKKVTFDYFNQELFYKTTSAAVKKRILHDVAIGDTSIAAACMEQMGDFNEIAKLKATKTKLYLINSDIKPTDTTHLSANKIPFKLLHIHATGHFPMIEKPQEFNTLLDKAIADIKTR</sequence>
<dbReference type="PANTHER" id="PTHR43798:SF33">
    <property type="entry name" value="HYDROLASE, PUTATIVE (AFU_ORTHOLOGUE AFUA_2G14860)-RELATED"/>
    <property type="match status" value="1"/>
</dbReference>
<dbReference type="InterPro" id="IPR050266">
    <property type="entry name" value="AB_hydrolase_sf"/>
</dbReference>
<proteinExistence type="predicted"/>
<evidence type="ECO:0000313" key="3">
    <source>
        <dbReference type="Proteomes" id="UP000548326"/>
    </source>
</evidence>
<reference evidence="2 3" key="1">
    <citation type="submission" date="2020-08" db="EMBL/GenBank/DDBJ databases">
        <title>Genomic Encyclopedia of Type Strains, Phase IV (KMG-V): Genome sequencing to study the core and pangenomes of soil and plant-associated prokaryotes.</title>
        <authorList>
            <person name="Whitman W."/>
        </authorList>
    </citation>
    <scope>NUCLEOTIDE SEQUENCE [LARGE SCALE GENOMIC DNA]</scope>
    <source>
        <strain evidence="2 3">MP601</strain>
    </source>
</reference>